<dbReference type="InterPro" id="IPR011009">
    <property type="entry name" value="Kinase-like_dom_sf"/>
</dbReference>
<dbReference type="InterPro" id="IPR040976">
    <property type="entry name" value="Pkinase_fungal"/>
</dbReference>
<name>A0ABR3G532_9PEZI</name>
<dbReference type="Pfam" id="PF17667">
    <property type="entry name" value="Pkinase_fungal"/>
    <property type="match status" value="1"/>
</dbReference>
<sequence length="490" mass="54821">MTAWIDTLPSELASAIAESNLSELLAPYRTRFASTFGEAPILSSDEASLDDICHLNHNHIRSAFFYNLLTPSNQATIDRMFMLLANTSIGNDWNSHYTHEEPLLFSAILQFLIDIRADFSLARPCATLFSQKSCSSSSLQTSDSDPSTIGRNFHIRQHLRLLRNGSWSSGAQGPDQDPPTPPISNKDQLENSLRVGRSMSSISNKRRRSGALSLTSSARKQVKALTPHCRPFDRIHTRVLTRKGRSITTFTSAHELLCAFYGAIKGHRSLYENGILHRDVSINNIMIAFPDQHRSDGLTGFLIDLDMAIETSDTEPSGAPHRTGTMEFMAIGTLNGEVHTFRHDLESFYYVFLWICVHEQPRTEQSSTEQPSTEQSCTEQPCTEGKKNQHRVRKTVLDDWGSTFEKAAHTKWGDMGRAPIGSGLGLERILDAFDDWAMELQVLARGIRDILFPVGEEVMRFPKGMEVHDKILNLFQLHADLLQADMGAGS</sequence>
<organism evidence="6 7">
    <name type="scientific">Discina gigas</name>
    <dbReference type="NCBI Taxonomy" id="1032678"/>
    <lineage>
        <taxon>Eukaryota</taxon>
        <taxon>Fungi</taxon>
        <taxon>Dikarya</taxon>
        <taxon>Ascomycota</taxon>
        <taxon>Pezizomycotina</taxon>
        <taxon>Pezizomycetes</taxon>
        <taxon>Pezizales</taxon>
        <taxon>Discinaceae</taxon>
        <taxon>Discina</taxon>
    </lineage>
</organism>
<dbReference type="EC" id="2.7.11.1" evidence="1"/>
<dbReference type="PANTHER" id="PTHR38248:SF2">
    <property type="entry name" value="FUNK1 11"/>
    <property type="match status" value="1"/>
</dbReference>
<evidence type="ECO:0000313" key="7">
    <source>
        <dbReference type="Proteomes" id="UP001447188"/>
    </source>
</evidence>
<gene>
    <name evidence="6" type="ORF">Q9L58_010091</name>
</gene>
<evidence type="ECO:0000313" key="6">
    <source>
        <dbReference type="EMBL" id="KAL0631052.1"/>
    </source>
</evidence>
<comment type="caution">
    <text evidence="6">The sequence shown here is derived from an EMBL/GenBank/DDBJ whole genome shotgun (WGS) entry which is preliminary data.</text>
</comment>
<evidence type="ECO:0000256" key="3">
    <source>
        <dbReference type="ARBA" id="ARBA00048679"/>
    </source>
</evidence>
<reference evidence="6 7" key="1">
    <citation type="submission" date="2024-02" db="EMBL/GenBank/DDBJ databases">
        <title>Discinaceae phylogenomics.</title>
        <authorList>
            <person name="Dirks A.C."/>
            <person name="James T.Y."/>
        </authorList>
    </citation>
    <scope>NUCLEOTIDE SEQUENCE [LARGE SCALE GENOMIC DNA]</scope>
    <source>
        <strain evidence="6 7">ACD0624</strain>
    </source>
</reference>
<dbReference type="InterPro" id="IPR008266">
    <property type="entry name" value="Tyr_kinase_AS"/>
</dbReference>
<feature type="region of interest" description="Disordered" evidence="4">
    <location>
        <begin position="166"/>
        <end position="218"/>
    </location>
</feature>
<evidence type="ECO:0000259" key="5">
    <source>
        <dbReference type="Pfam" id="PF17667"/>
    </source>
</evidence>
<proteinExistence type="predicted"/>
<feature type="domain" description="Fungal-type protein kinase" evidence="5">
    <location>
        <begin position="191"/>
        <end position="356"/>
    </location>
</feature>
<comment type="catalytic activity">
    <reaction evidence="3">
        <text>L-seryl-[protein] + ATP = O-phospho-L-seryl-[protein] + ADP + H(+)</text>
        <dbReference type="Rhea" id="RHEA:17989"/>
        <dbReference type="Rhea" id="RHEA-COMP:9863"/>
        <dbReference type="Rhea" id="RHEA-COMP:11604"/>
        <dbReference type="ChEBI" id="CHEBI:15378"/>
        <dbReference type="ChEBI" id="CHEBI:29999"/>
        <dbReference type="ChEBI" id="CHEBI:30616"/>
        <dbReference type="ChEBI" id="CHEBI:83421"/>
        <dbReference type="ChEBI" id="CHEBI:456216"/>
        <dbReference type="EC" id="2.7.11.1"/>
    </reaction>
</comment>
<dbReference type="Proteomes" id="UP001447188">
    <property type="component" value="Unassembled WGS sequence"/>
</dbReference>
<comment type="catalytic activity">
    <reaction evidence="2">
        <text>L-threonyl-[protein] + ATP = O-phospho-L-threonyl-[protein] + ADP + H(+)</text>
        <dbReference type="Rhea" id="RHEA:46608"/>
        <dbReference type="Rhea" id="RHEA-COMP:11060"/>
        <dbReference type="Rhea" id="RHEA-COMP:11605"/>
        <dbReference type="ChEBI" id="CHEBI:15378"/>
        <dbReference type="ChEBI" id="CHEBI:30013"/>
        <dbReference type="ChEBI" id="CHEBI:30616"/>
        <dbReference type="ChEBI" id="CHEBI:61977"/>
        <dbReference type="ChEBI" id="CHEBI:456216"/>
        <dbReference type="EC" id="2.7.11.1"/>
    </reaction>
</comment>
<dbReference type="PROSITE" id="PS00109">
    <property type="entry name" value="PROTEIN_KINASE_TYR"/>
    <property type="match status" value="1"/>
</dbReference>
<dbReference type="Gene3D" id="1.10.510.10">
    <property type="entry name" value="Transferase(Phosphotransferase) domain 1"/>
    <property type="match status" value="1"/>
</dbReference>
<dbReference type="EMBL" id="JBBBZM010000308">
    <property type="protein sequence ID" value="KAL0631052.1"/>
    <property type="molecule type" value="Genomic_DNA"/>
</dbReference>
<keyword evidence="7" id="KW-1185">Reference proteome</keyword>
<feature type="compositionally biased region" description="Low complexity" evidence="4">
    <location>
        <begin position="364"/>
        <end position="380"/>
    </location>
</feature>
<dbReference type="PANTHER" id="PTHR38248">
    <property type="entry name" value="FUNK1 6"/>
    <property type="match status" value="1"/>
</dbReference>
<protein>
    <recommendedName>
        <fullName evidence="1">non-specific serine/threonine protein kinase</fullName>
        <ecNumber evidence="1">2.7.11.1</ecNumber>
    </recommendedName>
</protein>
<dbReference type="SUPFAM" id="SSF56112">
    <property type="entry name" value="Protein kinase-like (PK-like)"/>
    <property type="match status" value="1"/>
</dbReference>
<evidence type="ECO:0000256" key="1">
    <source>
        <dbReference type="ARBA" id="ARBA00012513"/>
    </source>
</evidence>
<evidence type="ECO:0000256" key="2">
    <source>
        <dbReference type="ARBA" id="ARBA00047899"/>
    </source>
</evidence>
<evidence type="ECO:0000256" key="4">
    <source>
        <dbReference type="SAM" id="MobiDB-lite"/>
    </source>
</evidence>
<accession>A0ABR3G532</accession>
<feature type="region of interest" description="Disordered" evidence="4">
    <location>
        <begin position="364"/>
        <end position="390"/>
    </location>
</feature>